<keyword evidence="3" id="KW-1185">Reference proteome</keyword>
<gene>
    <name evidence="2" type="ORF">PAXINDRAFT_87553</name>
</gene>
<dbReference type="AlphaFoldDB" id="A0A0C9TEH5"/>
<organism evidence="2 3">
    <name type="scientific">Paxillus involutus ATCC 200175</name>
    <dbReference type="NCBI Taxonomy" id="664439"/>
    <lineage>
        <taxon>Eukaryota</taxon>
        <taxon>Fungi</taxon>
        <taxon>Dikarya</taxon>
        <taxon>Basidiomycota</taxon>
        <taxon>Agaricomycotina</taxon>
        <taxon>Agaricomycetes</taxon>
        <taxon>Agaricomycetidae</taxon>
        <taxon>Boletales</taxon>
        <taxon>Paxilineae</taxon>
        <taxon>Paxillaceae</taxon>
        <taxon>Paxillus</taxon>
    </lineage>
</organism>
<dbReference type="OrthoDB" id="3249407at2759"/>
<evidence type="ECO:0000259" key="1">
    <source>
        <dbReference type="Pfam" id="PF20149"/>
    </source>
</evidence>
<feature type="domain" description="DUF6532" evidence="1">
    <location>
        <begin position="34"/>
        <end position="227"/>
    </location>
</feature>
<reference evidence="3" key="2">
    <citation type="submission" date="2015-01" db="EMBL/GenBank/DDBJ databases">
        <title>Evolutionary Origins and Diversification of the Mycorrhizal Mutualists.</title>
        <authorList>
            <consortium name="DOE Joint Genome Institute"/>
            <consortium name="Mycorrhizal Genomics Consortium"/>
            <person name="Kohler A."/>
            <person name="Kuo A."/>
            <person name="Nagy L.G."/>
            <person name="Floudas D."/>
            <person name="Copeland A."/>
            <person name="Barry K.W."/>
            <person name="Cichocki N."/>
            <person name="Veneault-Fourrey C."/>
            <person name="LaButti K."/>
            <person name="Lindquist E.A."/>
            <person name="Lipzen A."/>
            <person name="Lundell T."/>
            <person name="Morin E."/>
            <person name="Murat C."/>
            <person name="Riley R."/>
            <person name="Ohm R."/>
            <person name="Sun H."/>
            <person name="Tunlid A."/>
            <person name="Henrissat B."/>
            <person name="Grigoriev I.V."/>
            <person name="Hibbett D.S."/>
            <person name="Martin F."/>
        </authorList>
    </citation>
    <scope>NUCLEOTIDE SEQUENCE [LARGE SCALE GENOMIC DNA]</scope>
    <source>
        <strain evidence="3">ATCC 200175</strain>
    </source>
</reference>
<evidence type="ECO:0000313" key="3">
    <source>
        <dbReference type="Proteomes" id="UP000053647"/>
    </source>
</evidence>
<sequence length="249" mass="28233">DSTVTPKTQKIEGSSAQCKASDFDTITREVLNVAISVFWCLICTKAPFPESASVESQLAKDSWREACQRTNIKVNLTPPLMSSILKQMSHVRGELKTKLRSLVGPFFGFRACDSREGIKRNCDLVEHLKEGSHFAYVVRPQHPTTYIYKSDLLQLAINEMWFANRHDEGVIYHRYFNPIPTTTMALLLAVIKCCIDEWATGIKSDIKFTAAVYATVYKDHLVSLNAFDRHTAAYDLLGQIQQTLHDNMR</sequence>
<dbReference type="HOGENOM" id="CLU_038181_0_1_1"/>
<dbReference type="Pfam" id="PF20149">
    <property type="entry name" value="DUF6532"/>
    <property type="match status" value="1"/>
</dbReference>
<dbReference type="EMBL" id="KN819471">
    <property type="protein sequence ID" value="KIJ09358.1"/>
    <property type="molecule type" value="Genomic_DNA"/>
</dbReference>
<dbReference type="InterPro" id="IPR045341">
    <property type="entry name" value="DUF6532"/>
</dbReference>
<feature type="non-terminal residue" evidence="2">
    <location>
        <position position="1"/>
    </location>
</feature>
<name>A0A0C9TEH5_PAXIN</name>
<evidence type="ECO:0000313" key="2">
    <source>
        <dbReference type="EMBL" id="KIJ09358.1"/>
    </source>
</evidence>
<protein>
    <submittedName>
        <fullName evidence="2">Unplaced genomic scaffold PAXINscaffold_149, whole genome shotgun sequence</fullName>
    </submittedName>
</protein>
<dbReference type="Proteomes" id="UP000053647">
    <property type="component" value="Unassembled WGS sequence"/>
</dbReference>
<accession>A0A0C9TEH5</accession>
<proteinExistence type="predicted"/>
<reference evidence="2 3" key="1">
    <citation type="submission" date="2014-06" db="EMBL/GenBank/DDBJ databases">
        <authorList>
            <consortium name="DOE Joint Genome Institute"/>
            <person name="Kuo A."/>
            <person name="Kohler A."/>
            <person name="Nagy L.G."/>
            <person name="Floudas D."/>
            <person name="Copeland A."/>
            <person name="Barry K.W."/>
            <person name="Cichocki N."/>
            <person name="Veneault-Fourrey C."/>
            <person name="LaButti K."/>
            <person name="Lindquist E.A."/>
            <person name="Lipzen A."/>
            <person name="Lundell T."/>
            <person name="Morin E."/>
            <person name="Murat C."/>
            <person name="Sun H."/>
            <person name="Tunlid A."/>
            <person name="Henrissat B."/>
            <person name="Grigoriev I.V."/>
            <person name="Hibbett D.S."/>
            <person name="Martin F."/>
            <person name="Nordberg H.P."/>
            <person name="Cantor M.N."/>
            <person name="Hua S.X."/>
        </authorList>
    </citation>
    <scope>NUCLEOTIDE SEQUENCE [LARGE SCALE GENOMIC DNA]</scope>
    <source>
        <strain evidence="2 3">ATCC 200175</strain>
    </source>
</reference>